<dbReference type="GO" id="GO:0005634">
    <property type="term" value="C:nucleus"/>
    <property type="evidence" value="ECO:0007669"/>
    <property type="project" value="TreeGrafter"/>
</dbReference>
<feature type="binding site" evidence="4">
    <location>
        <position position="207"/>
    </location>
    <ligand>
        <name>Zn(2+)</name>
        <dbReference type="ChEBI" id="CHEBI:29105"/>
    </ligand>
</feature>
<keyword evidence="4" id="KW-0479">Metal-binding</keyword>
<feature type="region of interest" description="Disordered" evidence="5">
    <location>
        <begin position="1"/>
        <end position="26"/>
    </location>
</feature>
<keyword evidence="8" id="KW-1185">Reference proteome</keyword>
<gene>
    <name evidence="7" type="ORF">PCON_10033</name>
</gene>
<dbReference type="Pfam" id="PF02146">
    <property type="entry name" value="SIR2"/>
    <property type="match status" value="1"/>
</dbReference>
<accession>U4LGV0</accession>
<dbReference type="Gene3D" id="3.40.50.1220">
    <property type="entry name" value="TPP-binding domain"/>
    <property type="match status" value="1"/>
</dbReference>
<dbReference type="OrthoDB" id="2919105at2759"/>
<dbReference type="GO" id="GO:0017136">
    <property type="term" value="F:histone deacetylase activity, NAD-dependent"/>
    <property type="evidence" value="ECO:0007669"/>
    <property type="project" value="TreeGrafter"/>
</dbReference>
<dbReference type="SUPFAM" id="SSF52467">
    <property type="entry name" value="DHS-like NAD/FAD-binding domain"/>
    <property type="match status" value="1"/>
</dbReference>
<proteinExistence type="inferred from homology"/>
<reference evidence="7 8" key="1">
    <citation type="journal article" date="2013" name="PLoS Genet.">
        <title>The genome and development-dependent transcriptomes of Pyronema confluens: a window into fungal evolution.</title>
        <authorList>
            <person name="Traeger S."/>
            <person name="Altegoer F."/>
            <person name="Freitag M."/>
            <person name="Gabaldon T."/>
            <person name="Kempken F."/>
            <person name="Kumar A."/>
            <person name="Marcet-Houben M."/>
            <person name="Poggeler S."/>
            <person name="Stajich J.E."/>
            <person name="Nowrousian M."/>
        </authorList>
    </citation>
    <scope>NUCLEOTIDE SEQUENCE [LARGE SCALE GENOMIC DNA]</scope>
    <source>
        <strain evidence="8">CBS 100304</strain>
        <tissue evidence="7">Vegetative mycelium</tissue>
    </source>
</reference>
<feature type="compositionally biased region" description="Low complexity" evidence="5">
    <location>
        <begin position="486"/>
        <end position="503"/>
    </location>
</feature>
<dbReference type="PANTHER" id="PTHR11085">
    <property type="entry name" value="NAD-DEPENDENT PROTEIN DEACYLASE SIRTUIN-5, MITOCHONDRIAL-RELATED"/>
    <property type="match status" value="1"/>
</dbReference>
<feature type="region of interest" description="Disordered" evidence="5">
    <location>
        <begin position="371"/>
        <end position="429"/>
    </location>
</feature>
<dbReference type="GO" id="GO:0070403">
    <property type="term" value="F:NAD+ binding"/>
    <property type="evidence" value="ECO:0007669"/>
    <property type="project" value="InterPro"/>
</dbReference>
<dbReference type="PANTHER" id="PTHR11085:SF15">
    <property type="entry name" value="NAD-DEPENDENT HISTONE DEACETYLASE HST4"/>
    <property type="match status" value="1"/>
</dbReference>
<feature type="binding site" evidence="4">
    <location>
        <position position="185"/>
    </location>
    <ligand>
        <name>Zn(2+)</name>
        <dbReference type="ChEBI" id="CHEBI:29105"/>
    </ligand>
</feature>
<feature type="domain" description="Deacetylase sirtuin-type" evidence="6">
    <location>
        <begin position="36"/>
        <end position="333"/>
    </location>
</feature>
<dbReference type="GO" id="GO:0031508">
    <property type="term" value="P:pericentric heterochromatin formation"/>
    <property type="evidence" value="ECO:0007669"/>
    <property type="project" value="TreeGrafter"/>
</dbReference>
<evidence type="ECO:0000256" key="3">
    <source>
        <dbReference type="ARBA" id="ARBA00023027"/>
    </source>
</evidence>
<dbReference type="eggNOG" id="KOG2684">
    <property type="taxonomic scope" value="Eukaryota"/>
</dbReference>
<dbReference type="GO" id="GO:0046872">
    <property type="term" value="F:metal ion binding"/>
    <property type="evidence" value="ECO:0007669"/>
    <property type="project" value="UniProtKB-KW"/>
</dbReference>
<dbReference type="AlphaFoldDB" id="U4LGV0"/>
<dbReference type="Gene3D" id="3.30.1600.10">
    <property type="entry name" value="SIR2/SIRT2 'Small Domain"/>
    <property type="match status" value="1"/>
</dbReference>
<evidence type="ECO:0000313" key="7">
    <source>
        <dbReference type="EMBL" id="CCX31143.1"/>
    </source>
</evidence>
<feature type="binding site" evidence="4">
    <location>
        <position position="188"/>
    </location>
    <ligand>
        <name>Zn(2+)</name>
        <dbReference type="ChEBI" id="CHEBI:29105"/>
    </ligand>
</feature>
<keyword evidence="3" id="KW-0520">NAD</keyword>
<dbReference type="EMBL" id="HF935541">
    <property type="protein sequence ID" value="CCX31143.1"/>
    <property type="molecule type" value="Genomic_DNA"/>
</dbReference>
<evidence type="ECO:0000256" key="4">
    <source>
        <dbReference type="PROSITE-ProRule" id="PRU00236"/>
    </source>
</evidence>
<dbReference type="GO" id="GO:0006282">
    <property type="term" value="P:regulation of DNA repair"/>
    <property type="evidence" value="ECO:0007669"/>
    <property type="project" value="TreeGrafter"/>
</dbReference>
<evidence type="ECO:0000256" key="5">
    <source>
        <dbReference type="SAM" id="MobiDB-lite"/>
    </source>
</evidence>
<feature type="compositionally biased region" description="Low complexity" evidence="5">
    <location>
        <begin position="1"/>
        <end position="14"/>
    </location>
</feature>
<feature type="region of interest" description="Disordered" evidence="5">
    <location>
        <begin position="476"/>
        <end position="503"/>
    </location>
</feature>
<evidence type="ECO:0000259" key="6">
    <source>
        <dbReference type="PROSITE" id="PS50305"/>
    </source>
</evidence>
<dbReference type="InterPro" id="IPR050134">
    <property type="entry name" value="NAD-dep_sirtuin_deacylases"/>
</dbReference>
<dbReference type="GO" id="GO:1990414">
    <property type="term" value="P:replication-born double-strand break repair via sister chromatid exchange"/>
    <property type="evidence" value="ECO:0007669"/>
    <property type="project" value="TreeGrafter"/>
</dbReference>
<protein>
    <submittedName>
        <fullName evidence="7">Similar to NAD-dependent protein deacetylase hst4 acc. no. Q5BE04</fullName>
    </submittedName>
</protein>
<sequence>MSKDAAPAATAPAPKRQRSPPKPRETQFLDLPFRESTGQKAALDSLLKLLRKKKKIVVIAGAGISVNAGIPDFRGSDGLFATLKTSKNSGKDLFDASVYKDNFLTASFHDMVRDLHGLASRAQPTQFHHLLATLATEGRLLRLYSQNVDCIETRLEPLNTVVPLQTKGPWPRTIQVHGGLEKMNCQKCGWVGPLEPGLFIGAEPPDCPECKEMESIRGIAGKRSLGIGKLRPRIVLYNEFHPDADAIGAVSSADIKARPDAVIVVGTSLKVPGVKRIVSEMCKTVRDFRGGLCVWVNKNDPPPAKDYAFDLVIRGDCEELAVLMKAQPEEGSDQEMSSVESFIEIDAEEPCRDSSMLEVVIPTQLPSPALSAASSTLFRDSTTQAKPRKRAPAPTKVEKPPPKPRARKPASEKPPAKKKAAASKPPTVGLISNAFKATKAPTAAAAKAKAKAAEAKAAPVKMEPVVLIPESMFMGSSLSPPPSSIPSPITSTRSSIPVSSLLN</sequence>
<name>U4LGV0_PYROM</name>
<feature type="binding site" evidence="4">
    <location>
        <position position="210"/>
    </location>
    <ligand>
        <name>Zn(2+)</name>
        <dbReference type="ChEBI" id="CHEBI:29105"/>
    </ligand>
</feature>
<organism evidence="7 8">
    <name type="scientific">Pyronema omphalodes (strain CBS 100304)</name>
    <name type="common">Pyronema confluens</name>
    <dbReference type="NCBI Taxonomy" id="1076935"/>
    <lineage>
        <taxon>Eukaryota</taxon>
        <taxon>Fungi</taxon>
        <taxon>Dikarya</taxon>
        <taxon>Ascomycota</taxon>
        <taxon>Pezizomycotina</taxon>
        <taxon>Pezizomycetes</taxon>
        <taxon>Pezizales</taxon>
        <taxon>Pyronemataceae</taxon>
        <taxon>Pyronema</taxon>
    </lineage>
</organism>
<comment type="similarity">
    <text evidence="1">Belongs to the sirtuin family. Class I subfamily.</text>
</comment>
<dbReference type="GO" id="GO:0031934">
    <property type="term" value="C:mating-type region heterochromatin"/>
    <property type="evidence" value="ECO:0007669"/>
    <property type="project" value="TreeGrafter"/>
</dbReference>
<evidence type="ECO:0000256" key="1">
    <source>
        <dbReference type="ARBA" id="ARBA00006924"/>
    </source>
</evidence>
<dbReference type="InterPro" id="IPR003000">
    <property type="entry name" value="Sirtuin"/>
</dbReference>
<dbReference type="InterPro" id="IPR026591">
    <property type="entry name" value="Sirtuin_cat_small_dom_sf"/>
</dbReference>
<dbReference type="Proteomes" id="UP000018144">
    <property type="component" value="Unassembled WGS sequence"/>
</dbReference>
<keyword evidence="2" id="KW-0808">Transferase</keyword>
<dbReference type="PROSITE" id="PS50305">
    <property type="entry name" value="SIRTUIN"/>
    <property type="match status" value="1"/>
</dbReference>
<keyword evidence="4" id="KW-0862">Zinc</keyword>
<feature type="active site" description="Proton acceptor" evidence="4">
    <location>
        <position position="177"/>
    </location>
</feature>
<dbReference type="InterPro" id="IPR026590">
    <property type="entry name" value="Ssirtuin_cat_dom"/>
</dbReference>
<evidence type="ECO:0000256" key="2">
    <source>
        <dbReference type="ARBA" id="ARBA00022679"/>
    </source>
</evidence>
<dbReference type="GO" id="GO:0000122">
    <property type="term" value="P:negative regulation of transcription by RNA polymerase II"/>
    <property type="evidence" value="ECO:0007669"/>
    <property type="project" value="TreeGrafter"/>
</dbReference>
<dbReference type="STRING" id="1076935.U4LGV0"/>
<dbReference type="InterPro" id="IPR029035">
    <property type="entry name" value="DHS-like_NAD/FAD-binding_dom"/>
</dbReference>
<evidence type="ECO:0000313" key="8">
    <source>
        <dbReference type="Proteomes" id="UP000018144"/>
    </source>
</evidence>